<evidence type="ECO:0000256" key="4">
    <source>
        <dbReference type="ARBA" id="ARBA00022679"/>
    </source>
</evidence>
<sequence>MYIRQRDDNYSVDSFVKISLVIPVFNEEESVELFVNYVDNLFSKNKEYQIEFVFIDDGSVDRTLPKLISLQEKEDRVVIVELTRNFGKEAALTAGIFNATGDVVIPIDVDFQDPPEVILKMLDEWKKGYEVVLGVRIDRSSDTLMKRKTASWFYRIINKMSRTKIPENVGDFRLMDRCVVEALKQLPETHRFMKGIFSWLGFRTTNVEYIRPERIAGTTTFNGFRLWGLALEGITSFSLVPLKIWTYIGIIFSVLSLFYAVFIFLKTLFFGTDVPGYASLIITILFIGGLQLMSTGIIGEYLGRTYMESKRRPIFLTRQIYKKNKD</sequence>
<comment type="similarity">
    <text evidence="8">Belongs to the glycosyltransferase 2 family. GtrB subfamily.</text>
</comment>
<dbReference type="GeneID" id="66880713"/>
<keyword evidence="7 9" id="KW-0472">Membrane</keyword>
<dbReference type="FunFam" id="3.90.550.10:FF:000079">
    <property type="entry name" value="Probable glycosyl transferase"/>
    <property type="match status" value="1"/>
</dbReference>
<keyword evidence="6 9" id="KW-1133">Transmembrane helix</keyword>
<reference evidence="11" key="1">
    <citation type="journal article" date="2015" name="Genome Announc.">
        <title>Complete Genome Sequence of Yersinia ruckeri Strain CSF007-82, Etiologic Agent of Red Mouth Disease in Salmonid Fish.</title>
        <authorList>
            <person name="Nelson M.C."/>
            <person name="LaPatra S.E."/>
            <person name="Welch T.J."/>
            <person name="Graf J."/>
        </authorList>
    </citation>
    <scope>NUCLEOTIDE SEQUENCE</scope>
    <source>
        <strain evidence="11">CSF007-82</strain>
    </source>
</reference>
<evidence type="ECO:0000256" key="3">
    <source>
        <dbReference type="ARBA" id="ARBA00022676"/>
    </source>
</evidence>
<evidence type="ECO:0000256" key="5">
    <source>
        <dbReference type="ARBA" id="ARBA00022692"/>
    </source>
</evidence>
<organism evidence="12 13">
    <name type="scientific">Yersinia ruckeri</name>
    <dbReference type="NCBI Taxonomy" id="29486"/>
    <lineage>
        <taxon>Bacteria</taxon>
        <taxon>Pseudomonadati</taxon>
        <taxon>Pseudomonadota</taxon>
        <taxon>Gammaproteobacteria</taxon>
        <taxon>Enterobacterales</taxon>
        <taxon>Yersiniaceae</taxon>
        <taxon>Yersinia</taxon>
    </lineage>
</organism>
<dbReference type="EC" id="2.4.1.-" evidence="12"/>
<evidence type="ECO:0000256" key="2">
    <source>
        <dbReference type="ARBA" id="ARBA00022475"/>
    </source>
</evidence>
<dbReference type="Proteomes" id="UP000255169">
    <property type="component" value="Unassembled WGS sequence"/>
</dbReference>
<dbReference type="GO" id="GO:0005886">
    <property type="term" value="C:plasma membrane"/>
    <property type="evidence" value="ECO:0007669"/>
    <property type="project" value="UniProtKB-SubCell"/>
</dbReference>
<evidence type="ECO:0000256" key="1">
    <source>
        <dbReference type="ARBA" id="ARBA00004651"/>
    </source>
</evidence>
<evidence type="ECO:0000313" key="11">
    <source>
        <dbReference type="EMBL" id="CEK28844.1"/>
    </source>
</evidence>
<keyword evidence="4 12" id="KW-0808">Transferase</keyword>
<dbReference type="Pfam" id="PF00535">
    <property type="entry name" value="Glycos_transf_2"/>
    <property type="match status" value="1"/>
</dbReference>
<keyword evidence="13" id="KW-1185">Reference proteome</keyword>
<dbReference type="CDD" id="cd04187">
    <property type="entry name" value="DPM1_like_bac"/>
    <property type="match status" value="1"/>
</dbReference>
<dbReference type="InterPro" id="IPR050256">
    <property type="entry name" value="Glycosyltransferase_2"/>
</dbReference>
<dbReference type="GO" id="GO:0016757">
    <property type="term" value="F:glycosyltransferase activity"/>
    <property type="evidence" value="ECO:0007669"/>
    <property type="project" value="UniProtKB-KW"/>
</dbReference>
<gene>
    <name evidence="12" type="primary">pmrF_3</name>
    <name evidence="11" type="ORF">CSF007_15610</name>
    <name evidence="12" type="ORF">NCTC10476_02604</name>
</gene>
<evidence type="ECO:0000256" key="7">
    <source>
        <dbReference type="ARBA" id="ARBA00023136"/>
    </source>
</evidence>
<dbReference type="SUPFAM" id="SSF53448">
    <property type="entry name" value="Nucleotide-diphospho-sugar transferases"/>
    <property type="match status" value="1"/>
</dbReference>
<dbReference type="EMBL" id="UHJG01000001">
    <property type="protein sequence ID" value="SUQ01255.1"/>
    <property type="molecule type" value="Genomic_DNA"/>
</dbReference>
<dbReference type="PANTHER" id="PTHR48090:SF1">
    <property type="entry name" value="PROPHAGE BACTOPRENOL GLUCOSYL TRANSFERASE HOMOLOG"/>
    <property type="match status" value="1"/>
</dbReference>
<protein>
    <submittedName>
        <fullName evidence="11">Glycosyltransferase</fullName>
    </submittedName>
    <submittedName>
        <fullName evidence="12">Undecaprenyl phosphate 4-deoxy-4-formamido-L-arabinose transferase</fullName>
        <ecNumber evidence="12">2.4.1.-</ecNumber>
    </submittedName>
</protein>
<dbReference type="PATRIC" id="fig|29486.44.peg.3539"/>
<dbReference type="InterPro" id="IPR001173">
    <property type="entry name" value="Glyco_trans_2-like"/>
</dbReference>
<name>A0A085U2A9_YERRU</name>
<dbReference type="OrthoDB" id="9811884at2"/>
<dbReference type="PANTHER" id="PTHR48090">
    <property type="entry name" value="UNDECAPRENYL-PHOSPHATE 4-DEOXY-4-FORMAMIDO-L-ARABINOSE TRANSFERASE-RELATED"/>
    <property type="match status" value="1"/>
</dbReference>
<dbReference type="InterPro" id="IPR029044">
    <property type="entry name" value="Nucleotide-diphossugar_trans"/>
</dbReference>
<evidence type="ECO:0000256" key="6">
    <source>
        <dbReference type="ARBA" id="ARBA00022989"/>
    </source>
</evidence>
<keyword evidence="3 12" id="KW-0328">Glycosyltransferase</keyword>
<accession>A0A085U2A9</accession>
<proteinExistence type="inferred from homology"/>
<comment type="subcellular location">
    <subcellularLocation>
        <location evidence="1">Cell membrane</location>
        <topology evidence="1">Multi-pass membrane protein</topology>
    </subcellularLocation>
</comment>
<dbReference type="RefSeq" id="WP_004723346.1">
    <property type="nucleotide sequence ID" value="NZ_CABIHT010000070.1"/>
</dbReference>
<evidence type="ECO:0000256" key="8">
    <source>
        <dbReference type="ARBA" id="ARBA00038152"/>
    </source>
</evidence>
<reference evidence="12 13" key="2">
    <citation type="submission" date="2018-06" db="EMBL/GenBank/DDBJ databases">
        <authorList>
            <consortium name="Pathogen Informatics"/>
            <person name="Doyle S."/>
        </authorList>
    </citation>
    <scope>NUCLEOTIDE SEQUENCE [LARGE SCALE GENOMIC DNA]</scope>
    <source>
        <strain evidence="12 13">NCTC10476</strain>
    </source>
</reference>
<evidence type="ECO:0000259" key="10">
    <source>
        <dbReference type="Pfam" id="PF00535"/>
    </source>
</evidence>
<feature type="transmembrane region" description="Helical" evidence="9">
    <location>
        <begin position="277"/>
        <end position="302"/>
    </location>
</feature>
<dbReference type="AlphaFoldDB" id="A0A085U2A9"/>
<evidence type="ECO:0000313" key="12">
    <source>
        <dbReference type="EMBL" id="SUQ01255.1"/>
    </source>
</evidence>
<feature type="transmembrane region" description="Helical" evidence="9">
    <location>
        <begin position="244"/>
        <end position="265"/>
    </location>
</feature>
<feature type="domain" description="Glycosyltransferase 2-like" evidence="10">
    <location>
        <begin position="19"/>
        <end position="181"/>
    </location>
</feature>
<keyword evidence="2" id="KW-1003">Cell membrane</keyword>
<dbReference type="Gene3D" id="3.90.550.10">
    <property type="entry name" value="Spore Coat Polysaccharide Biosynthesis Protein SpsA, Chain A"/>
    <property type="match status" value="1"/>
</dbReference>
<dbReference type="EMBL" id="LN681231">
    <property type="protein sequence ID" value="CEK28844.1"/>
    <property type="molecule type" value="Genomic_DNA"/>
</dbReference>
<evidence type="ECO:0000256" key="9">
    <source>
        <dbReference type="SAM" id="Phobius"/>
    </source>
</evidence>
<keyword evidence="5 9" id="KW-0812">Transmembrane</keyword>
<evidence type="ECO:0000313" key="13">
    <source>
        <dbReference type="Proteomes" id="UP000255169"/>
    </source>
</evidence>